<proteinExistence type="predicted"/>
<dbReference type="InterPro" id="IPR043519">
    <property type="entry name" value="NT_sf"/>
</dbReference>
<accession>A0A936N8Y8</accession>
<organism evidence="1 2">
    <name type="scientific">Candidatus Neomicrothrix subdominans</name>
    <dbReference type="NCBI Taxonomy" id="2954438"/>
    <lineage>
        <taxon>Bacteria</taxon>
        <taxon>Bacillati</taxon>
        <taxon>Actinomycetota</taxon>
        <taxon>Acidimicrobiia</taxon>
        <taxon>Acidimicrobiales</taxon>
        <taxon>Microthrixaceae</taxon>
        <taxon>Candidatus Neomicrothrix</taxon>
    </lineage>
</organism>
<evidence type="ECO:0008006" key="3">
    <source>
        <dbReference type="Google" id="ProtNLM"/>
    </source>
</evidence>
<gene>
    <name evidence="1" type="ORF">IPN02_01575</name>
</gene>
<name>A0A936N8Y8_9ACTN</name>
<dbReference type="AlphaFoldDB" id="A0A936N8Y8"/>
<evidence type="ECO:0000313" key="1">
    <source>
        <dbReference type="EMBL" id="MBK9295570.1"/>
    </source>
</evidence>
<protein>
    <recommendedName>
        <fullName evidence="3">Polymerase beta nucleotidyltransferase domain-containing protein</fullName>
    </recommendedName>
</protein>
<sequence>MTIGAREALDRLRAALDAGELDPDLEALHVDLMSAFGSVARRHSDANSEPADLDIGVRFDGPVRLLEVVNLLVDTTGYDNIDVAVVTGEHPVLDAEAMGGIPLYERVSGAFAEAQMAAIGHLWDTAKFRELDRKLLAR</sequence>
<dbReference type="Proteomes" id="UP000727993">
    <property type="component" value="Unassembled WGS sequence"/>
</dbReference>
<dbReference type="SUPFAM" id="SSF81301">
    <property type="entry name" value="Nucleotidyltransferase"/>
    <property type="match status" value="1"/>
</dbReference>
<dbReference type="EMBL" id="JADJZA010000001">
    <property type="protein sequence ID" value="MBK9295570.1"/>
    <property type="molecule type" value="Genomic_DNA"/>
</dbReference>
<evidence type="ECO:0000313" key="2">
    <source>
        <dbReference type="Proteomes" id="UP000727993"/>
    </source>
</evidence>
<comment type="caution">
    <text evidence="1">The sequence shown here is derived from an EMBL/GenBank/DDBJ whole genome shotgun (WGS) entry which is preliminary data.</text>
</comment>
<reference evidence="1 2" key="1">
    <citation type="submission" date="2020-10" db="EMBL/GenBank/DDBJ databases">
        <title>Connecting structure to function with the recovery of over 1000 high-quality activated sludge metagenome-assembled genomes encoding full-length rRNA genes using long-read sequencing.</title>
        <authorList>
            <person name="Singleton C.M."/>
            <person name="Petriglieri F."/>
            <person name="Kristensen J.M."/>
            <person name="Kirkegaard R.H."/>
            <person name="Michaelsen T.Y."/>
            <person name="Andersen M.H."/>
            <person name="Karst S.M."/>
            <person name="Dueholm M.S."/>
            <person name="Nielsen P.H."/>
            <person name="Albertsen M."/>
        </authorList>
    </citation>
    <scope>NUCLEOTIDE SEQUENCE [LARGE SCALE GENOMIC DNA]</scope>
    <source>
        <strain evidence="1">Lyne_18-Q3-R50-59_MAXAC.006</strain>
    </source>
</reference>